<reference evidence="1" key="1">
    <citation type="submission" date="2021-06" db="EMBL/GenBank/DDBJ databases">
        <authorList>
            <person name="Kallberg Y."/>
            <person name="Tangrot J."/>
            <person name="Rosling A."/>
        </authorList>
    </citation>
    <scope>NUCLEOTIDE SEQUENCE</scope>
    <source>
        <strain evidence="1">FL130A</strain>
    </source>
</reference>
<accession>A0A9N9EG61</accession>
<evidence type="ECO:0000313" key="1">
    <source>
        <dbReference type="EMBL" id="CAG8670586.1"/>
    </source>
</evidence>
<organism evidence="1 2">
    <name type="scientific">Ambispora leptoticha</name>
    <dbReference type="NCBI Taxonomy" id="144679"/>
    <lineage>
        <taxon>Eukaryota</taxon>
        <taxon>Fungi</taxon>
        <taxon>Fungi incertae sedis</taxon>
        <taxon>Mucoromycota</taxon>
        <taxon>Glomeromycotina</taxon>
        <taxon>Glomeromycetes</taxon>
        <taxon>Archaeosporales</taxon>
        <taxon>Ambisporaceae</taxon>
        <taxon>Ambispora</taxon>
    </lineage>
</organism>
<protein>
    <submittedName>
        <fullName evidence="1">11138_t:CDS:1</fullName>
    </submittedName>
</protein>
<proteinExistence type="predicted"/>
<evidence type="ECO:0000313" key="2">
    <source>
        <dbReference type="Proteomes" id="UP000789508"/>
    </source>
</evidence>
<keyword evidence="2" id="KW-1185">Reference proteome</keyword>
<feature type="non-terminal residue" evidence="1">
    <location>
        <position position="41"/>
    </location>
</feature>
<comment type="caution">
    <text evidence="1">The sequence shown here is derived from an EMBL/GenBank/DDBJ whole genome shotgun (WGS) entry which is preliminary data.</text>
</comment>
<dbReference type="AlphaFoldDB" id="A0A9N9EG61"/>
<dbReference type="EMBL" id="CAJVPS010012377">
    <property type="protein sequence ID" value="CAG8670586.1"/>
    <property type="molecule type" value="Genomic_DNA"/>
</dbReference>
<gene>
    <name evidence="1" type="ORF">ALEPTO_LOCUS10579</name>
</gene>
<name>A0A9N9EG61_9GLOM</name>
<sequence>MNANTNHWLRYLDEDVSQLNELYQTEQQNNEPIDIWSDFIG</sequence>
<dbReference type="Proteomes" id="UP000789508">
    <property type="component" value="Unassembled WGS sequence"/>
</dbReference>